<dbReference type="RefSeq" id="WP_407050490.1">
    <property type="nucleotide sequence ID" value="NZ_CP158568.1"/>
</dbReference>
<evidence type="ECO:0000256" key="2">
    <source>
        <dbReference type="ARBA" id="ARBA00009677"/>
    </source>
</evidence>
<reference evidence="8" key="1">
    <citation type="submission" date="2024-06" db="EMBL/GenBank/DDBJ databases">
        <title>Methylostella associata gen. nov., sp. nov., a novel Ancalomicrobiaceae-affiliated facultatively methylotrophic bacteria that feed on methanotrophs of the genus Methylococcus.</title>
        <authorList>
            <person name="Saltykova V."/>
            <person name="Danilova O.V."/>
            <person name="Oshkin I.Y."/>
            <person name="Belova S.E."/>
            <person name="Pimenov N.V."/>
            <person name="Dedysh S.N."/>
        </authorList>
    </citation>
    <scope>NUCLEOTIDE SEQUENCE</scope>
    <source>
        <strain evidence="8">S20</strain>
    </source>
</reference>
<dbReference type="NCBIfam" id="TIGR01396">
    <property type="entry name" value="FlgB"/>
    <property type="match status" value="1"/>
</dbReference>
<keyword evidence="8" id="KW-0969">Cilium</keyword>
<gene>
    <name evidence="8" type="primary">flgB</name>
    <name evidence="8" type="ORF">ABS361_03685</name>
</gene>
<dbReference type="EMBL" id="CP158568">
    <property type="protein sequence ID" value="XBY45397.1"/>
    <property type="molecule type" value="Genomic_DNA"/>
</dbReference>
<sequence>MNVLKTKMQWHQVRQRVLSENVANADTPHYRGKDLAKVDFQPHSVVPPSAPRVGMVQTSAGHLAGRAPSDDPSFKKNGGPNFQVRPNGNQVNLEEEMTKSAENQIDYQTATSLYQQSLSVLRTALGRKA</sequence>
<comment type="subunit">
    <text evidence="6">The basal body constitutes a major portion of the flagellar organelle and consists of a number of rings mounted on a central rod.</text>
</comment>
<keyword evidence="8" id="KW-0282">Flagellum</keyword>
<evidence type="ECO:0000256" key="5">
    <source>
        <dbReference type="ARBA" id="ARBA00024934"/>
    </source>
</evidence>
<evidence type="ECO:0000256" key="6">
    <source>
        <dbReference type="PIRNR" id="PIRNR002889"/>
    </source>
</evidence>
<proteinExistence type="inferred from homology"/>
<dbReference type="GO" id="GO:0071973">
    <property type="term" value="P:bacterial-type flagellum-dependent cell motility"/>
    <property type="evidence" value="ECO:0007669"/>
    <property type="project" value="InterPro"/>
</dbReference>
<evidence type="ECO:0000313" key="8">
    <source>
        <dbReference type="EMBL" id="XBY45397.1"/>
    </source>
</evidence>
<feature type="region of interest" description="Disordered" evidence="7">
    <location>
        <begin position="62"/>
        <end position="87"/>
    </location>
</feature>
<keyword evidence="4 6" id="KW-0975">Bacterial flagellum</keyword>
<comment type="subcellular location">
    <subcellularLocation>
        <location evidence="1 6">Bacterial flagellum basal body</location>
    </subcellularLocation>
</comment>
<comment type="similarity">
    <text evidence="2 6">Belongs to the flagella basal body rod proteins family.</text>
</comment>
<dbReference type="InterPro" id="IPR006300">
    <property type="entry name" value="FlgB"/>
</dbReference>
<evidence type="ECO:0000256" key="7">
    <source>
        <dbReference type="SAM" id="MobiDB-lite"/>
    </source>
</evidence>
<dbReference type="KEGG" id="mflg:ABS361_03685"/>
<evidence type="ECO:0000256" key="3">
    <source>
        <dbReference type="ARBA" id="ARBA00014376"/>
    </source>
</evidence>
<accession>A0AAU7XB96</accession>
<dbReference type="NCBIfam" id="NF004654">
    <property type="entry name" value="PRK06004.1"/>
    <property type="match status" value="1"/>
</dbReference>
<organism evidence="8">
    <name type="scientific">Methyloraptor flagellatus</name>
    <dbReference type="NCBI Taxonomy" id="3162530"/>
    <lineage>
        <taxon>Bacteria</taxon>
        <taxon>Pseudomonadati</taxon>
        <taxon>Pseudomonadota</taxon>
        <taxon>Alphaproteobacteria</taxon>
        <taxon>Hyphomicrobiales</taxon>
        <taxon>Ancalomicrobiaceae</taxon>
        <taxon>Methyloraptor</taxon>
    </lineage>
</organism>
<evidence type="ECO:0000256" key="1">
    <source>
        <dbReference type="ARBA" id="ARBA00004117"/>
    </source>
</evidence>
<name>A0AAU7XB96_9HYPH</name>
<protein>
    <recommendedName>
        <fullName evidence="3 6">Flagellar basal body rod protein FlgB</fullName>
    </recommendedName>
</protein>
<comment type="function">
    <text evidence="5 6">Structural component of flagellum, the bacterial motility apparatus. Part of the rod structure of flagellar basal body.</text>
</comment>
<dbReference type="GO" id="GO:0030694">
    <property type="term" value="C:bacterial-type flagellum basal body, rod"/>
    <property type="evidence" value="ECO:0007669"/>
    <property type="project" value="InterPro"/>
</dbReference>
<evidence type="ECO:0000256" key="4">
    <source>
        <dbReference type="ARBA" id="ARBA00023143"/>
    </source>
</evidence>
<dbReference type="PIRSF" id="PIRSF002889">
    <property type="entry name" value="Rod_FlgB"/>
    <property type="match status" value="1"/>
</dbReference>
<dbReference type="AlphaFoldDB" id="A0AAU7XB96"/>
<keyword evidence="8" id="KW-0966">Cell projection</keyword>